<reference evidence="2" key="1">
    <citation type="journal article" date="2023" name="Nat. Plants">
        <title>Single-cell RNA sequencing provides a high-resolution roadmap for understanding the multicellular compartmentation of specialized metabolism.</title>
        <authorList>
            <person name="Sun S."/>
            <person name="Shen X."/>
            <person name="Li Y."/>
            <person name="Li Y."/>
            <person name="Wang S."/>
            <person name="Li R."/>
            <person name="Zhang H."/>
            <person name="Shen G."/>
            <person name="Guo B."/>
            <person name="Wei J."/>
            <person name="Xu J."/>
            <person name="St-Pierre B."/>
            <person name="Chen S."/>
            <person name="Sun C."/>
        </authorList>
    </citation>
    <scope>NUCLEOTIDE SEQUENCE [LARGE SCALE GENOMIC DNA]</scope>
</reference>
<name>A0ACC0BC94_CATRO</name>
<sequence>MDLEIEEFNASDDSFPRLQHFVVDECEYLQEIPIRFAGISTLKIIEVDRYLESSARCIQEEQKDLGNDLEVRIS</sequence>
<evidence type="ECO:0000313" key="2">
    <source>
        <dbReference type="Proteomes" id="UP001060085"/>
    </source>
</evidence>
<proteinExistence type="predicted"/>
<organism evidence="1 2">
    <name type="scientific">Catharanthus roseus</name>
    <name type="common">Madagascar periwinkle</name>
    <name type="synonym">Vinca rosea</name>
    <dbReference type="NCBI Taxonomy" id="4058"/>
    <lineage>
        <taxon>Eukaryota</taxon>
        <taxon>Viridiplantae</taxon>
        <taxon>Streptophyta</taxon>
        <taxon>Embryophyta</taxon>
        <taxon>Tracheophyta</taxon>
        <taxon>Spermatophyta</taxon>
        <taxon>Magnoliopsida</taxon>
        <taxon>eudicotyledons</taxon>
        <taxon>Gunneridae</taxon>
        <taxon>Pentapetalae</taxon>
        <taxon>asterids</taxon>
        <taxon>lamiids</taxon>
        <taxon>Gentianales</taxon>
        <taxon>Apocynaceae</taxon>
        <taxon>Rauvolfioideae</taxon>
        <taxon>Vinceae</taxon>
        <taxon>Catharanthinae</taxon>
        <taxon>Catharanthus</taxon>
    </lineage>
</organism>
<evidence type="ECO:0000313" key="1">
    <source>
        <dbReference type="EMBL" id="KAI5670255.1"/>
    </source>
</evidence>
<dbReference type="EMBL" id="CM044703">
    <property type="protein sequence ID" value="KAI5670255.1"/>
    <property type="molecule type" value="Genomic_DNA"/>
</dbReference>
<gene>
    <name evidence="1" type="ORF">M9H77_10619</name>
</gene>
<comment type="caution">
    <text evidence="1">The sequence shown here is derived from an EMBL/GenBank/DDBJ whole genome shotgun (WGS) entry which is preliminary data.</text>
</comment>
<accession>A0ACC0BC94</accession>
<dbReference type="Proteomes" id="UP001060085">
    <property type="component" value="Linkage Group LG03"/>
</dbReference>
<protein>
    <submittedName>
        <fullName evidence="1">Uncharacterized protein</fullName>
    </submittedName>
</protein>
<keyword evidence="2" id="KW-1185">Reference proteome</keyword>